<dbReference type="InterPro" id="IPR052339">
    <property type="entry name" value="Fe-S_Maturation_MIP18"/>
</dbReference>
<dbReference type="InterPro" id="IPR056572">
    <property type="entry name" value="Zn_ribbon_PaaD"/>
</dbReference>
<dbReference type="InterPro" id="IPR011883">
    <property type="entry name" value="PaaD-like"/>
</dbReference>
<comment type="caution">
    <text evidence="3">The sequence shown here is derived from an EMBL/GenBank/DDBJ whole genome shotgun (WGS) entry which is preliminary data.</text>
</comment>
<protein>
    <submittedName>
        <fullName evidence="3">1,2-phenylacetyl-CoA epoxidase subunit PaaD</fullName>
    </submittedName>
</protein>
<evidence type="ECO:0000313" key="4">
    <source>
        <dbReference type="Proteomes" id="UP001595387"/>
    </source>
</evidence>
<dbReference type="SUPFAM" id="SSF117916">
    <property type="entry name" value="Fe-S cluster assembly (FSCA) domain-like"/>
    <property type="match status" value="1"/>
</dbReference>
<reference evidence="4" key="1">
    <citation type="journal article" date="2019" name="Int. J. Syst. Evol. Microbiol.">
        <title>The Global Catalogue of Microorganisms (GCM) 10K type strain sequencing project: providing services to taxonomists for standard genome sequencing and annotation.</title>
        <authorList>
            <consortium name="The Broad Institute Genomics Platform"/>
            <consortium name="The Broad Institute Genome Sequencing Center for Infectious Disease"/>
            <person name="Wu L."/>
            <person name="Ma J."/>
        </authorList>
    </citation>
    <scope>NUCLEOTIDE SEQUENCE [LARGE SCALE GENOMIC DNA]</scope>
    <source>
        <strain evidence="4">KCTC 13193</strain>
    </source>
</reference>
<feature type="domain" description="MIP18 family-like" evidence="1">
    <location>
        <begin position="19"/>
        <end position="81"/>
    </location>
</feature>
<dbReference type="InterPro" id="IPR034904">
    <property type="entry name" value="FSCA_dom_sf"/>
</dbReference>
<dbReference type="Proteomes" id="UP001595387">
    <property type="component" value="Unassembled WGS sequence"/>
</dbReference>
<dbReference type="RefSeq" id="WP_390304481.1">
    <property type="nucleotide sequence ID" value="NZ_JBHRRZ010000012.1"/>
</dbReference>
<feature type="domain" description="PaaD zinc beta ribbon" evidence="2">
    <location>
        <begin position="123"/>
        <end position="174"/>
    </location>
</feature>
<evidence type="ECO:0000259" key="2">
    <source>
        <dbReference type="Pfam" id="PF23451"/>
    </source>
</evidence>
<dbReference type="InterPro" id="IPR002744">
    <property type="entry name" value="MIP18-like"/>
</dbReference>
<dbReference type="PANTHER" id="PTHR42831:SF3">
    <property type="entry name" value="1,2-PHENYLACETYL-COA EPOXIDASE, SUBUNIT D-RELATED"/>
    <property type="match status" value="1"/>
</dbReference>
<name>A0ABV7A4K3_9BACI</name>
<dbReference type="NCBIfam" id="TIGR02159">
    <property type="entry name" value="PA_CoA_Oxy4"/>
    <property type="match status" value="1"/>
</dbReference>
<dbReference type="EMBL" id="JBHRRZ010000012">
    <property type="protein sequence ID" value="MFC2948001.1"/>
    <property type="molecule type" value="Genomic_DNA"/>
</dbReference>
<dbReference type="Pfam" id="PF23451">
    <property type="entry name" value="Zn_ribbon_PaaD"/>
    <property type="match status" value="1"/>
</dbReference>
<accession>A0ABV7A4K3</accession>
<dbReference type="PANTHER" id="PTHR42831">
    <property type="entry name" value="FE-S PROTEIN MATURATION AUXILIARY FACTOR YITW"/>
    <property type="match status" value="1"/>
</dbReference>
<evidence type="ECO:0000313" key="3">
    <source>
        <dbReference type="EMBL" id="MFC2948001.1"/>
    </source>
</evidence>
<sequence length="187" mass="21081">MVELKKGSGGHMPEILNAEQKILHLLQSVTDPEMPFISIVELGMVEEVKVKDSRIFVRLLPTFSGCPALDMIKGDVVQKVKNEIIKLDDSLDIQVEFSFNPPWTTDRISKDGRAKLKRNGITPPPSSHREDGAWEMDCPYCDSAYVTMDNIFGPTACRSILYCNECNNPFEAMKPVANIHEKVDVKW</sequence>
<dbReference type="Pfam" id="PF01883">
    <property type="entry name" value="FeS_assembly_P"/>
    <property type="match status" value="1"/>
</dbReference>
<dbReference type="Gene3D" id="3.30.300.130">
    <property type="entry name" value="Fe-S cluster assembly (FSCA)"/>
    <property type="match status" value="1"/>
</dbReference>
<keyword evidence="4" id="KW-1185">Reference proteome</keyword>
<gene>
    <name evidence="3" type="primary">paaD</name>
    <name evidence="3" type="ORF">ACFODW_06545</name>
</gene>
<organism evidence="3 4">
    <name type="scientific">Virgibacillus sediminis</name>
    <dbReference type="NCBI Taxonomy" id="202260"/>
    <lineage>
        <taxon>Bacteria</taxon>
        <taxon>Bacillati</taxon>
        <taxon>Bacillota</taxon>
        <taxon>Bacilli</taxon>
        <taxon>Bacillales</taxon>
        <taxon>Bacillaceae</taxon>
        <taxon>Virgibacillus</taxon>
    </lineage>
</organism>
<evidence type="ECO:0000259" key="1">
    <source>
        <dbReference type="Pfam" id="PF01883"/>
    </source>
</evidence>
<proteinExistence type="predicted"/>